<keyword evidence="1" id="KW-0812">Transmembrane</keyword>
<dbReference type="Pfam" id="PF08905">
    <property type="entry name" value="DUF1850"/>
    <property type="match status" value="1"/>
</dbReference>
<keyword evidence="1" id="KW-0472">Membrane</keyword>
<dbReference type="OrthoDB" id="309031at2"/>
<keyword evidence="2" id="KW-0614">Plasmid</keyword>
<dbReference type="AlphaFoldDB" id="E3HC79"/>
<evidence type="ECO:0000256" key="1">
    <source>
        <dbReference type="SAM" id="Phobius"/>
    </source>
</evidence>
<dbReference type="Proteomes" id="UP000006875">
    <property type="component" value="Plasmid pILYOP01"/>
</dbReference>
<dbReference type="EMBL" id="CP002282">
    <property type="protein sequence ID" value="ADO83922.1"/>
    <property type="molecule type" value="Genomic_DNA"/>
</dbReference>
<proteinExistence type="predicted"/>
<keyword evidence="1" id="KW-1133">Transmembrane helix</keyword>
<dbReference type="KEGG" id="ipo:Ilyop_2159"/>
<organism evidence="2 3">
    <name type="scientific">Ilyobacter polytropus (strain ATCC 51220 / DSM 2926 / LMG 16218 / CuHBu1)</name>
    <dbReference type="NCBI Taxonomy" id="572544"/>
    <lineage>
        <taxon>Bacteria</taxon>
        <taxon>Fusobacteriati</taxon>
        <taxon>Fusobacteriota</taxon>
        <taxon>Fusobacteriia</taxon>
        <taxon>Fusobacteriales</taxon>
        <taxon>Fusobacteriaceae</taxon>
        <taxon>Ilyobacter</taxon>
    </lineage>
</organism>
<sequence>MLILRNSKNLKSTIRENKMNSIKKIMFILILIFMSLFIFQKNALIIKDLSKDSIIFLNKISPGDEFTMRWMHSVELQPWEEIFRIDQNHNIVLDRTRFKSFGAGVPDSAGNKTEIKNGYVIFSGIDRKMPDLKYGVSDFAKHTFLFKNKELKLYEIVENGNGIKFDSVQMRLFKYYFLKIKILASNL</sequence>
<dbReference type="HOGENOM" id="CLU_128692_0_0_0"/>
<reference evidence="2 3" key="1">
    <citation type="journal article" date="2010" name="Stand. Genomic Sci.">
        <title>Complete genome sequence of Ilyobacter polytropus type strain (CuHbu1).</title>
        <authorList>
            <person name="Sikorski J."/>
            <person name="Chertkov O."/>
            <person name="Lapidus A."/>
            <person name="Nolan M."/>
            <person name="Lucas S."/>
            <person name="Del Rio T.G."/>
            <person name="Tice H."/>
            <person name="Cheng J.F."/>
            <person name="Tapia R."/>
            <person name="Han C."/>
            <person name="Goodwin L."/>
            <person name="Pitluck S."/>
            <person name="Liolios K."/>
            <person name="Ivanova N."/>
            <person name="Mavromatis K."/>
            <person name="Mikhailova N."/>
            <person name="Pati A."/>
            <person name="Chen A."/>
            <person name="Palaniappan K."/>
            <person name="Land M."/>
            <person name="Hauser L."/>
            <person name="Chang Y.J."/>
            <person name="Jeffries C.D."/>
            <person name="Brambilla E."/>
            <person name="Yasawong M."/>
            <person name="Rohde M."/>
            <person name="Pukall R."/>
            <person name="Spring S."/>
            <person name="Goker M."/>
            <person name="Woyke T."/>
            <person name="Bristow J."/>
            <person name="Eisen J.A."/>
            <person name="Markowitz V."/>
            <person name="Hugenholtz P."/>
            <person name="Kyrpides N.C."/>
            <person name="Klenk H.P."/>
        </authorList>
    </citation>
    <scope>NUCLEOTIDE SEQUENCE [LARGE SCALE GENOMIC DNA]</scope>
    <source>
        <strain evidence="3">ATCC 51220 / DSM 2926 / LMG 16218 / CuHBu1</strain>
        <plasmid evidence="3">pILYOP01</plasmid>
    </source>
</reference>
<accession>E3HC79</accession>
<gene>
    <name evidence="2" type="ordered locus">Ilyop_2159</name>
</gene>
<protein>
    <recommendedName>
        <fullName evidence="4">DUF1850 domain-containing protein</fullName>
    </recommendedName>
</protein>
<evidence type="ECO:0000313" key="3">
    <source>
        <dbReference type="Proteomes" id="UP000006875"/>
    </source>
</evidence>
<dbReference type="InterPro" id="IPR015001">
    <property type="entry name" value="DUF1850"/>
</dbReference>
<feature type="transmembrane region" description="Helical" evidence="1">
    <location>
        <begin position="21"/>
        <end position="39"/>
    </location>
</feature>
<geneLocation type="plasmid" evidence="2 3">
    <name>pILYOP01</name>
</geneLocation>
<name>E3HC79_ILYPC</name>
<keyword evidence="3" id="KW-1185">Reference proteome</keyword>
<evidence type="ECO:0000313" key="2">
    <source>
        <dbReference type="EMBL" id="ADO83922.1"/>
    </source>
</evidence>
<evidence type="ECO:0008006" key="4">
    <source>
        <dbReference type="Google" id="ProtNLM"/>
    </source>
</evidence>